<dbReference type="Proteomes" id="UP000185434">
    <property type="component" value="Chromosome"/>
</dbReference>
<reference evidence="2 3" key="1">
    <citation type="submission" date="2014-08" db="EMBL/GenBank/DDBJ databases">
        <title>Complete genome sequence of Corynebacterium frankenforstense ST18(T) (=DSM 45800(T)), isolated from raw cow milk.</title>
        <authorList>
            <person name="Ruckert C."/>
            <person name="Albersmeier A."/>
            <person name="Winkler A."/>
            <person name="Lipski A."/>
            <person name="Kalinowski J."/>
        </authorList>
    </citation>
    <scope>NUCLEOTIDE SEQUENCE [LARGE SCALE GENOMIC DNA]</scope>
    <source>
        <strain evidence="2 3">ST18</strain>
    </source>
</reference>
<feature type="domain" description="DUF1707" evidence="1">
    <location>
        <begin position="7"/>
        <end position="53"/>
    </location>
</feature>
<dbReference type="Pfam" id="PF08044">
    <property type="entry name" value="DUF1707"/>
    <property type="match status" value="1"/>
</dbReference>
<evidence type="ECO:0000259" key="1">
    <source>
        <dbReference type="Pfam" id="PF08044"/>
    </source>
</evidence>
<evidence type="ECO:0000313" key="3">
    <source>
        <dbReference type="Proteomes" id="UP000185434"/>
    </source>
</evidence>
<protein>
    <recommendedName>
        <fullName evidence="1">DUF1707 domain-containing protein</fullName>
    </recommendedName>
</protein>
<dbReference type="STRING" id="1437875.CFRA_08525"/>
<dbReference type="EMBL" id="CP009247">
    <property type="protein sequence ID" value="APT89285.1"/>
    <property type="molecule type" value="Genomic_DNA"/>
</dbReference>
<proteinExistence type="predicted"/>
<dbReference type="AlphaFoldDB" id="A0A1L7CTU5"/>
<gene>
    <name evidence="2" type="ORF">CFRA_08525</name>
</gene>
<sequence>MEFDPQRPSDRERERMQQALTRAVGAGRLDIAEFDRVVTRIWETDDAAELGAIWARYIAPPPPPRRPVPPAALYPPAPGGGFPGPGVPSRAAYIDACLGIPTRAAAPALDPARPAARFPTPAPPPRSVRRAGAWTVPVHSRWQVRASHLLLDMSEAYFEAPSAVVELDVVGSRVEIVVPRGARAVLRARELGGASSTMDVAAPEPGRPLVTVVGTLATSSLQLVSAGRGGHG</sequence>
<dbReference type="PANTHER" id="PTHR40763">
    <property type="entry name" value="MEMBRANE PROTEIN-RELATED"/>
    <property type="match status" value="1"/>
</dbReference>
<dbReference type="OrthoDB" id="4772576at2"/>
<evidence type="ECO:0000313" key="2">
    <source>
        <dbReference type="EMBL" id="APT89285.1"/>
    </source>
</evidence>
<accession>A0A1L7CTU5</accession>
<dbReference type="InterPro" id="IPR012551">
    <property type="entry name" value="DUF1707_SHOCT-like"/>
</dbReference>
<dbReference type="PANTHER" id="PTHR40763:SF5">
    <property type="entry name" value="MEMBRANE PROTEIN"/>
    <property type="match status" value="1"/>
</dbReference>
<dbReference type="KEGG" id="cfk:CFRA_08525"/>
<organism evidence="2 3">
    <name type="scientific">Corynebacterium frankenforstense DSM 45800</name>
    <dbReference type="NCBI Taxonomy" id="1437875"/>
    <lineage>
        <taxon>Bacteria</taxon>
        <taxon>Bacillati</taxon>
        <taxon>Actinomycetota</taxon>
        <taxon>Actinomycetes</taxon>
        <taxon>Mycobacteriales</taxon>
        <taxon>Corynebacteriaceae</taxon>
        <taxon>Corynebacterium</taxon>
    </lineage>
</organism>
<keyword evidence="3" id="KW-1185">Reference proteome</keyword>
<name>A0A1L7CTU5_9CORY</name>
<dbReference type="RefSeq" id="WP_075664282.1">
    <property type="nucleotide sequence ID" value="NZ_CP009247.1"/>
</dbReference>